<evidence type="ECO:0000256" key="6">
    <source>
        <dbReference type="ARBA" id="ARBA00030642"/>
    </source>
</evidence>
<dbReference type="EC" id="5.2.1.8" evidence="3"/>
<evidence type="ECO:0000259" key="9">
    <source>
        <dbReference type="PROSITE" id="PS50198"/>
    </source>
</evidence>
<dbReference type="InterPro" id="IPR000297">
    <property type="entry name" value="PPIase_PpiC"/>
</dbReference>
<evidence type="ECO:0000256" key="1">
    <source>
        <dbReference type="ARBA" id="ARBA00000971"/>
    </source>
</evidence>
<comment type="similarity">
    <text evidence="2">Belongs to the PpiC/parvulin rotamase family.</text>
</comment>
<evidence type="ECO:0000256" key="4">
    <source>
        <dbReference type="ARBA" id="ARBA00018370"/>
    </source>
</evidence>
<evidence type="ECO:0000256" key="5">
    <source>
        <dbReference type="ARBA" id="ARBA00023110"/>
    </source>
</evidence>
<dbReference type="PANTHER" id="PTHR47245:SF2">
    <property type="entry name" value="PEPTIDYL-PROLYL CIS-TRANS ISOMERASE HP_0175-RELATED"/>
    <property type="match status" value="1"/>
</dbReference>
<dbReference type="Gene3D" id="3.10.50.40">
    <property type="match status" value="1"/>
</dbReference>
<organism evidence="10 11">
    <name type="scientific">Undibacter mobilis</name>
    <dbReference type="NCBI Taxonomy" id="2292256"/>
    <lineage>
        <taxon>Bacteria</taxon>
        <taxon>Pseudomonadati</taxon>
        <taxon>Pseudomonadota</taxon>
        <taxon>Alphaproteobacteria</taxon>
        <taxon>Hyphomicrobiales</taxon>
        <taxon>Nitrobacteraceae</taxon>
        <taxon>Undibacter</taxon>
    </lineage>
</organism>
<dbReference type="InterPro" id="IPR023058">
    <property type="entry name" value="PPIase_PpiC_CS"/>
</dbReference>
<dbReference type="AlphaFoldDB" id="A0A371BCN7"/>
<dbReference type="OrthoDB" id="196786at2"/>
<sequence>MAVSIEVRFPSSPAAKPVKVSVNGITIPRDEIVREMQNHPADKPFVAWLGAARALVVRELLLQRAKALGLTAEPLTQDGRRETEDEALMRGVVEREVLVPEPDDETCRRYYDNNKTRFRSPDIYEASHILFAAPVDDTEARAQARADAEGVLATLQDDPGCFASLARAYSRCPSAEHGGNLGQLTQGQTTPEFERAMLAMTPGEVSSEPIASRFGFHIIRLDRKVEGRTVPYEAVAEQIANYLRDSVMHRAQAQYVARLVSAAEIDGIELAGAAEHRVN</sequence>
<comment type="caution">
    <text evidence="10">The sequence shown here is derived from an EMBL/GenBank/DDBJ whole genome shotgun (WGS) entry which is preliminary data.</text>
</comment>
<accession>A0A371BCN7</accession>
<dbReference type="Proteomes" id="UP000263993">
    <property type="component" value="Unassembled WGS sequence"/>
</dbReference>
<dbReference type="PROSITE" id="PS50198">
    <property type="entry name" value="PPIC_PPIASE_2"/>
    <property type="match status" value="1"/>
</dbReference>
<dbReference type="Pfam" id="PF00639">
    <property type="entry name" value="Rotamase"/>
    <property type="match status" value="1"/>
</dbReference>
<evidence type="ECO:0000256" key="7">
    <source>
        <dbReference type="ARBA" id="ARBA00031484"/>
    </source>
</evidence>
<dbReference type="EMBL" id="QRGO01000001">
    <property type="protein sequence ID" value="RDV05385.1"/>
    <property type="molecule type" value="Genomic_DNA"/>
</dbReference>
<dbReference type="SUPFAM" id="SSF109998">
    <property type="entry name" value="Triger factor/SurA peptide-binding domain-like"/>
    <property type="match status" value="1"/>
</dbReference>
<name>A0A371BCN7_9BRAD</name>
<keyword evidence="5 8" id="KW-0697">Rotamase</keyword>
<dbReference type="GO" id="GO:0003755">
    <property type="term" value="F:peptidyl-prolyl cis-trans isomerase activity"/>
    <property type="evidence" value="ECO:0007669"/>
    <property type="project" value="UniProtKB-KW"/>
</dbReference>
<evidence type="ECO:0000256" key="2">
    <source>
        <dbReference type="ARBA" id="ARBA00007656"/>
    </source>
</evidence>
<comment type="catalytic activity">
    <reaction evidence="1">
        <text>[protein]-peptidylproline (omega=180) = [protein]-peptidylproline (omega=0)</text>
        <dbReference type="Rhea" id="RHEA:16237"/>
        <dbReference type="Rhea" id="RHEA-COMP:10747"/>
        <dbReference type="Rhea" id="RHEA-COMP:10748"/>
        <dbReference type="ChEBI" id="CHEBI:83833"/>
        <dbReference type="ChEBI" id="CHEBI:83834"/>
        <dbReference type="EC" id="5.2.1.8"/>
    </reaction>
</comment>
<protein>
    <recommendedName>
        <fullName evidence="4">Parvulin-like PPIase</fullName>
        <ecNumber evidence="3">5.2.1.8</ecNumber>
    </recommendedName>
    <alternativeName>
        <fullName evidence="6">Peptidyl-prolyl cis-trans isomerase plp</fullName>
    </alternativeName>
    <alternativeName>
        <fullName evidence="7">Rotamase plp</fullName>
    </alternativeName>
</protein>
<proteinExistence type="inferred from homology"/>
<dbReference type="RefSeq" id="WP_115517411.1">
    <property type="nucleotide sequence ID" value="NZ_QRGO01000001.1"/>
</dbReference>
<evidence type="ECO:0000313" key="10">
    <source>
        <dbReference type="EMBL" id="RDV05385.1"/>
    </source>
</evidence>
<evidence type="ECO:0000256" key="3">
    <source>
        <dbReference type="ARBA" id="ARBA00013194"/>
    </source>
</evidence>
<dbReference type="InterPro" id="IPR046357">
    <property type="entry name" value="PPIase_dom_sf"/>
</dbReference>
<dbReference type="InterPro" id="IPR027304">
    <property type="entry name" value="Trigger_fact/SurA_dom_sf"/>
</dbReference>
<evidence type="ECO:0000256" key="8">
    <source>
        <dbReference type="PROSITE-ProRule" id="PRU00278"/>
    </source>
</evidence>
<keyword evidence="11" id="KW-1185">Reference proteome</keyword>
<dbReference type="PANTHER" id="PTHR47245">
    <property type="entry name" value="PEPTIDYLPROLYL ISOMERASE"/>
    <property type="match status" value="1"/>
</dbReference>
<keyword evidence="8 10" id="KW-0413">Isomerase</keyword>
<dbReference type="InterPro" id="IPR050245">
    <property type="entry name" value="PrsA_foldase"/>
</dbReference>
<dbReference type="SUPFAM" id="SSF54534">
    <property type="entry name" value="FKBP-like"/>
    <property type="match status" value="1"/>
</dbReference>
<dbReference type="PROSITE" id="PS01096">
    <property type="entry name" value="PPIC_PPIASE_1"/>
    <property type="match status" value="1"/>
</dbReference>
<evidence type="ECO:0000313" key="11">
    <source>
        <dbReference type="Proteomes" id="UP000263993"/>
    </source>
</evidence>
<feature type="domain" description="PpiC" evidence="9">
    <location>
        <begin position="121"/>
        <end position="223"/>
    </location>
</feature>
<reference evidence="11" key="1">
    <citation type="submission" date="2018-08" db="EMBL/GenBank/DDBJ databases">
        <authorList>
            <person name="Kim S.-J."/>
            <person name="Jung G.-Y."/>
        </authorList>
    </citation>
    <scope>NUCLEOTIDE SEQUENCE [LARGE SCALE GENOMIC DNA]</scope>
    <source>
        <strain evidence="11">GY_H</strain>
    </source>
</reference>
<gene>
    <name evidence="10" type="ORF">DXH78_12865</name>
</gene>